<dbReference type="AlphaFoldDB" id="A0AAN6PEI7"/>
<comment type="caution">
    <text evidence="2">The sequence shown here is derived from an EMBL/GenBank/DDBJ whole genome shotgun (WGS) entry which is preliminary data.</text>
</comment>
<gene>
    <name evidence="2" type="ORF">C8A01DRAFT_36581</name>
</gene>
<protein>
    <submittedName>
        <fullName evidence="2">Uncharacterized protein</fullName>
    </submittedName>
</protein>
<dbReference type="Proteomes" id="UP001303115">
    <property type="component" value="Unassembled WGS sequence"/>
</dbReference>
<proteinExistence type="predicted"/>
<keyword evidence="1" id="KW-0812">Transmembrane</keyword>
<reference evidence="3" key="1">
    <citation type="journal article" date="2023" name="Mol. Phylogenet. Evol.">
        <title>Genome-scale phylogeny and comparative genomics of the fungal order Sordariales.</title>
        <authorList>
            <person name="Hensen N."/>
            <person name="Bonometti L."/>
            <person name="Westerberg I."/>
            <person name="Brannstrom I.O."/>
            <person name="Guillou S."/>
            <person name="Cros-Aarteil S."/>
            <person name="Calhoun S."/>
            <person name="Haridas S."/>
            <person name="Kuo A."/>
            <person name="Mondo S."/>
            <person name="Pangilinan J."/>
            <person name="Riley R."/>
            <person name="LaButti K."/>
            <person name="Andreopoulos B."/>
            <person name="Lipzen A."/>
            <person name="Chen C."/>
            <person name="Yan M."/>
            <person name="Daum C."/>
            <person name="Ng V."/>
            <person name="Clum A."/>
            <person name="Steindorff A."/>
            <person name="Ohm R.A."/>
            <person name="Martin F."/>
            <person name="Silar P."/>
            <person name="Natvig D.O."/>
            <person name="Lalanne C."/>
            <person name="Gautier V."/>
            <person name="Ament-Velasquez S.L."/>
            <person name="Kruys A."/>
            <person name="Hutchinson M.I."/>
            <person name="Powell A.J."/>
            <person name="Barry K."/>
            <person name="Miller A.N."/>
            <person name="Grigoriev I.V."/>
            <person name="Debuchy R."/>
            <person name="Gladieux P."/>
            <person name="Hiltunen Thoren M."/>
            <person name="Johannesson H."/>
        </authorList>
    </citation>
    <scope>NUCLEOTIDE SEQUENCE [LARGE SCALE GENOMIC DNA]</scope>
    <source>
        <strain evidence="3">CBS 284.82</strain>
    </source>
</reference>
<accession>A0AAN6PEI7</accession>
<evidence type="ECO:0000313" key="3">
    <source>
        <dbReference type="Proteomes" id="UP001303115"/>
    </source>
</evidence>
<name>A0AAN6PEI7_9PEZI</name>
<keyword evidence="1" id="KW-1133">Transmembrane helix</keyword>
<feature type="transmembrane region" description="Helical" evidence="1">
    <location>
        <begin position="91"/>
        <end position="112"/>
    </location>
</feature>
<feature type="transmembrane region" description="Helical" evidence="1">
    <location>
        <begin position="163"/>
        <end position="188"/>
    </location>
</feature>
<keyword evidence="1" id="KW-0472">Membrane</keyword>
<feature type="transmembrane region" description="Helical" evidence="1">
    <location>
        <begin position="124"/>
        <end position="147"/>
    </location>
</feature>
<keyword evidence="3" id="KW-1185">Reference proteome</keyword>
<evidence type="ECO:0000256" key="1">
    <source>
        <dbReference type="SAM" id="Phobius"/>
    </source>
</evidence>
<evidence type="ECO:0000313" key="2">
    <source>
        <dbReference type="EMBL" id="KAK4039453.1"/>
    </source>
</evidence>
<dbReference type="EMBL" id="MU854400">
    <property type="protein sequence ID" value="KAK4039453.1"/>
    <property type="molecule type" value="Genomic_DNA"/>
</dbReference>
<feature type="transmembrane region" description="Helical" evidence="1">
    <location>
        <begin position="12"/>
        <end position="31"/>
    </location>
</feature>
<organism evidence="2 3">
    <name type="scientific">Parachaetomium inaequale</name>
    <dbReference type="NCBI Taxonomy" id="2588326"/>
    <lineage>
        <taxon>Eukaryota</taxon>
        <taxon>Fungi</taxon>
        <taxon>Dikarya</taxon>
        <taxon>Ascomycota</taxon>
        <taxon>Pezizomycotina</taxon>
        <taxon>Sordariomycetes</taxon>
        <taxon>Sordariomycetidae</taxon>
        <taxon>Sordariales</taxon>
        <taxon>Chaetomiaceae</taxon>
        <taxon>Parachaetomium</taxon>
    </lineage>
</organism>
<dbReference type="Gene3D" id="1.20.140.150">
    <property type="match status" value="1"/>
</dbReference>
<sequence length="204" mass="21068">MTRTVVYSTAMVALVAATAMTMTSIISPAWVSLTVPSPSGGTVTDTIGLHRRCGGSSSAGGTGSCVPFPEASRCDDDGGRSFCSMWRTTGFLMSFAVVAELATLVGFLVILAGGRVKREGGWRVLGGMLAAVAMAQFVGMAVVAYLFDHDDLFLVPGYRLDTSWYLCTFSAGAALLAGVGLAISALVLPPEDGYHQLLGGSNGV</sequence>